<evidence type="ECO:0000256" key="3">
    <source>
        <dbReference type="ARBA" id="ARBA00004613"/>
    </source>
</evidence>
<dbReference type="Gene3D" id="2.160.20.10">
    <property type="entry name" value="Single-stranded right-handed beta-helix, Pectin lyase-like"/>
    <property type="match status" value="1"/>
</dbReference>
<dbReference type="Pfam" id="PF14200">
    <property type="entry name" value="RicinB_lectin_2"/>
    <property type="match status" value="2"/>
</dbReference>
<evidence type="ECO:0000259" key="12">
    <source>
        <dbReference type="SMART" id="SM00458"/>
    </source>
</evidence>
<dbReference type="SMART" id="SM00458">
    <property type="entry name" value="RICIN"/>
    <property type="match status" value="1"/>
</dbReference>
<comment type="similarity">
    <text evidence="4">Belongs to the polysaccharide lyase 3 family.</text>
</comment>
<evidence type="ECO:0000256" key="8">
    <source>
        <dbReference type="ARBA" id="ARBA00022837"/>
    </source>
</evidence>
<name>A0A7W4YBT4_9CELL</name>
<evidence type="ECO:0000256" key="1">
    <source>
        <dbReference type="ARBA" id="ARBA00000695"/>
    </source>
</evidence>
<feature type="chain" id="PRO_5031016105" description="pectate lyase" evidence="11">
    <location>
        <begin position="41"/>
        <end position="424"/>
    </location>
</feature>
<evidence type="ECO:0000313" key="13">
    <source>
        <dbReference type="EMBL" id="MBB2922811.1"/>
    </source>
</evidence>
<dbReference type="GO" id="GO:0030570">
    <property type="term" value="F:pectate lyase activity"/>
    <property type="evidence" value="ECO:0007669"/>
    <property type="project" value="UniProtKB-EC"/>
</dbReference>
<dbReference type="InterPro" id="IPR035992">
    <property type="entry name" value="Ricin_B-like_lectins"/>
</dbReference>
<dbReference type="InterPro" id="IPR011050">
    <property type="entry name" value="Pectin_lyase_fold/virulence"/>
</dbReference>
<evidence type="ECO:0000256" key="9">
    <source>
        <dbReference type="ARBA" id="ARBA00023239"/>
    </source>
</evidence>
<dbReference type="Pfam" id="PF03211">
    <property type="entry name" value="Pectate_lyase"/>
    <property type="match status" value="1"/>
</dbReference>
<dbReference type="GO" id="GO:0005576">
    <property type="term" value="C:extracellular region"/>
    <property type="evidence" value="ECO:0007669"/>
    <property type="project" value="UniProtKB-SubCell"/>
</dbReference>
<evidence type="ECO:0000313" key="14">
    <source>
        <dbReference type="Proteomes" id="UP000518206"/>
    </source>
</evidence>
<dbReference type="Gene3D" id="2.80.10.50">
    <property type="match status" value="3"/>
</dbReference>
<dbReference type="PROSITE" id="PS51318">
    <property type="entry name" value="TAT"/>
    <property type="match status" value="1"/>
</dbReference>
<dbReference type="InterPro" id="IPR000772">
    <property type="entry name" value="Ricin_B_lectin"/>
</dbReference>
<feature type="compositionally biased region" description="Pro residues" evidence="10">
    <location>
        <begin position="190"/>
        <end position="199"/>
    </location>
</feature>
<dbReference type="PANTHER" id="PTHR33407:SF9">
    <property type="entry name" value="PECTATE LYASE F-RELATED"/>
    <property type="match status" value="1"/>
</dbReference>
<keyword evidence="8" id="KW-0106">Calcium</keyword>
<dbReference type="PROSITE" id="PS50231">
    <property type="entry name" value="RICIN_B_LECTIN"/>
    <property type="match status" value="1"/>
</dbReference>
<dbReference type="PANTHER" id="PTHR33407">
    <property type="entry name" value="PECTATE LYASE F-RELATED"/>
    <property type="match status" value="1"/>
</dbReference>
<comment type="cofactor">
    <cofactor evidence="2">
        <name>Ca(2+)</name>
        <dbReference type="ChEBI" id="CHEBI:29108"/>
    </cofactor>
</comment>
<reference evidence="13 14" key="1">
    <citation type="submission" date="2020-08" db="EMBL/GenBank/DDBJ databases">
        <title>The Agave Microbiome: Exploring the role of microbial communities in plant adaptations to desert environments.</title>
        <authorList>
            <person name="Partida-Martinez L.P."/>
        </authorList>
    </citation>
    <scope>NUCLEOTIDE SEQUENCE [LARGE SCALE GENOMIC DNA]</scope>
    <source>
        <strain evidence="13 14">RAS26</strain>
    </source>
</reference>
<dbReference type="InterPro" id="IPR006311">
    <property type="entry name" value="TAT_signal"/>
</dbReference>
<feature type="region of interest" description="Disordered" evidence="10">
    <location>
        <begin position="185"/>
        <end position="217"/>
    </location>
</feature>
<keyword evidence="7 11" id="KW-0732">Signal</keyword>
<accession>A0A7W4YBT4</accession>
<evidence type="ECO:0000256" key="11">
    <source>
        <dbReference type="SAM" id="SignalP"/>
    </source>
</evidence>
<evidence type="ECO:0000256" key="5">
    <source>
        <dbReference type="ARBA" id="ARBA00012272"/>
    </source>
</evidence>
<comment type="caution">
    <text evidence="13">The sequence shown here is derived from an EMBL/GenBank/DDBJ whole genome shotgun (WGS) entry which is preliminary data.</text>
</comment>
<feature type="signal peptide" evidence="11">
    <location>
        <begin position="1"/>
        <end position="40"/>
    </location>
</feature>
<comment type="subcellular location">
    <subcellularLocation>
        <location evidence="3">Secreted</location>
    </subcellularLocation>
</comment>
<gene>
    <name evidence="13" type="ORF">FHR80_001723</name>
</gene>
<dbReference type="EC" id="4.2.2.2" evidence="5"/>
<dbReference type="InterPro" id="IPR012334">
    <property type="entry name" value="Pectin_lyas_fold"/>
</dbReference>
<evidence type="ECO:0000256" key="7">
    <source>
        <dbReference type="ARBA" id="ARBA00022729"/>
    </source>
</evidence>
<evidence type="ECO:0000256" key="2">
    <source>
        <dbReference type="ARBA" id="ARBA00001913"/>
    </source>
</evidence>
<proteinExistence type="inferred from homology"/>
<dbReference type="SUPFAM" id="SSF51126">
    <property type="entry name" value="Pectin lyase-like"/>
    <property type="match status" value="1"/>
</dbReference>
<dbReference type="GO" id="GO:0045490">
    <property type="term" value="P:pectin catabolic process"/>
    <property type="evidence" value="ECO:0007669"/>
    <property type="project" value="TreeGrafter"/>
</dbReference>
<keyword evidence="9" id="KW-0456">Lyase</keyword>
<evidence type="ECO:0000256" key="10">
    <source>
        <dbReference type="SAM" id="MobiDB-lite"/>
    </source>
</evidence>
<dbReference type="SUPFAM" id="SSF50370">
    <property type="entry name" value="Ricin B-like lectins"/>
    <property type="match status" value="1"/>
</dbReference>
<feature type="domain" description="Ricin B lectin" evidence="12">
    <location>
        <begin position="47"/>
        <end position="183"/>
    </location>
</feature>
<protein>
    <recommendedName>
        <fullName evidence="5">pectate lyase</fullName>
        <ecNumber evidence="5">4.2.2.2</ecNumber>
    </recommendedName>
</protein>
<comment type="catalytic activity">
    <reaction evidence="1">
        <text>Eliminative cleavage of (1-&gt;4)-alpha-D-galacturonan to give oligosaccharides with 4-deoxy-alpha-D-galact-4-enuronosyl groups at their non-reducing ends.</text>
        <dbReference type="EC" id="4.2.2.2"/>
    </reaction>
</comment>
<dbReference type="RefSeq" id="WP_183295663.1">
    <property type="nucleotide sequence ID" value="NZ_JACHVX010000002.1"/>
</dbReference>
<dbReference type="Proteomes" id="UP000518206">
    <property type="component" value="Unassembled WGS sequence"/>
</dbReference>
<reference evidence="13 14" key="2">
    <citation type="submission" date="2020-08" db="EMBL/GenBank/DDBJ databases">
        <authorList>
            <person name="Partida-Martinez L."/>
            <person name="Huntemann M."/>
            <person name="Clum A."/>
            <person name="Wang J."/>
            <person name="Palaniappan K."/>
            <person name="Ritter S."/>
            <person name="Chen I.-M."/>
            <person name="Stamatis D."/>
            <person name="Reddy T."/>
            <person name="O'Malley R."/>
            <person name="Daum C."/>
            <person name="Shapiro N."/>
            <person name="Ivanova N."/>
            <person name="Kyrpides N."/>
            <person name="Woyke T."/>
        </authorList>
    </citation>
    <scope>NUCLEOTIDE SEQUENCE [LARGE SCALE GENOMIC DNA]</scope>
    <source>
        <strain evidence="13 14">RAS26</strain>
    </source>
</reference>
<dbReference type="AlphaFoldDB" id="A0A7W4YBT4"/>
<dbReference type="InterPro" id="IPR004898">
    <property type="entry name" value="Pectate_lyase_PlyH/PlyE-like"/>
</dbReference>
<feature type="compositionally biased region" description="Low complexity" evidence="10">
    <location>
        <begin position="200"/>
        <end position="217"/>
    </location>
</feature>
<evidence type="ECO:0000256" key="4">
    <source>
        <dbReference type="ARBA" id="ARBA00006463"/>
    </source>
</evidence>
<evidence type="ECO:0000256" key="6">
    <source>
        <dbReference type="ARBA" id="ARBA00022525"/>
    </source>
</evidence>
<dbReference type="EMBL" id="JACHVX010000002">
    <property type="protein sequence ID" value="MBB2922811.1"/>
    <property type="molecule type" value="Genomic_DNA"/>
</dbReference>
<sequence>MTTHPTRASRARRLRGALAGAAALVVAATGALLTAPAAQAASVDTSAWYVLVNRQSGKALDVLNWSTADGGQLIQYTRAGGANQQFQFVSSGDGWYRVKSRHSGKVLDVWEWSTADGAEIRQWTDTGGDNQQFRLSDSEGGRVRLVSKLSTKVVQVKDRSTADAALIVQGTNTNAYNQQWELVKVGSGTTPPPTTPPPSTGAWPSPSSSQKVSSTIQVSGTRDAGYVRYYGISSGDQDESQPPIFQLADGAVLRNAIIGTGAGDGIHCTGTCTLENVWWEDVGEDAATLKGSSSSQVMTVTGGGARSASDKVFQHNGPGTFVIRNFQVSDFGKLYRSCGNCSKQYARTVRVENVTVTAPGKSLVGINSNLGDRATLSGVTIVGDSSRKIAICEEYKGVTSGEPTKIGSGPSAACGYSTSSITYR</sequence>
<organism evidence="13 14">
    <name type="scientific">Cellulomonas cellasea</name>
    <dbReference type="NCBI Taxonomy" id="43670"/>
    <lineage>
        <taxon>Bacteria</taxon>
        <taxon>Bacillati</taxon>
        <taxon>Actinomycetota</taxon>
        <taxon>Actinomycetes</taxon>
        <taxon>Micrococcales</taxon>
        <taxon>Cellulomonadaceae</taxon>
        <taxon>Cellulomonas</taxon>
    </lineage>
</organism>
<keyword evidence="6" id="KW-0964">Secreted</keyword>